<evidence type="ECO:0000256" key="8">
    <source>
        <dbReference type="ARBA" id="ARBA00023016"/>
    </source>
</evidence>
<dbReference type="InterPro" id="IPR003111">
    <property type="entry name" value="Lon_prtase_N"/>
</dbReference>
<feature type="domain" description="Lon N-terminal" evidence="22">
    <location>
        <begin position="10"/>
        <end position="202"/>
    </location>
</feature>
<comment type="subunit">
    <text evidence="14 15">Homohexamer. Organized in a ring with a central cavity.</text>
</comment>
<dbReference type="InterPro" id="IPR054594">
    <property type="entry name" value="Lon_lid"/>
</dbReference>
<dbReference type="Gene3D" id="3.30.230.10">
    <property type="match status" value="1"/>
</dbReference>
<evidence type="ECO:0000256" key="16">
    <source>
        <dbReference type="PIRSR" id="PIRSR001174-1"/>
    </source>
</evidence>
<feature type="active site" evidence="14 16">
    <location>
        <position position="720"/>
    </location>
</feature>
<evidence type="ECO:0000256" key="11">
    <source>
        <dbReference type="ARBA" id="ARBA00066743"/>
    </source>
</evidence>
<dbReference type="GO" id="GO:0004176">
    <property type="term" value="F:ATP-dependent peptidase activity"/>
    <property type="evidence" value="ECO:0007669"/>
    <property type="project" value="UniProtKB-UniRule"/>
</dbReference>
<dbReference type="Pfam" id="PF05362">
    <property type="entry name" value="Lon_C"/>
    <property type="match status" value="1"/>
</dbReference>
<feature type="domain" description="Lon proteolytic" evidence="21">
    <location>
        <begin position="593"/>
        <end position="771"/>
    </location>
</feature>
<dbReference type="InterPro" id="IPR027543">
    <property type="entry name" value="Lon_bac"/>
</dbReference>
<proteinExistence type="evidence at transcript level"/>
<dbReference type="InterPro" id="IPR020568">
    <property type="entry name" value="Ribosomal_Su5_D2-typ_SF"/>
</dbReference>
<dbReference type="NCBIfam" id="TIGR00763">
    <property type="entry name" value="lon"/>
    <property type="match status" value="1"/>
</dbReference>
<feature type="binding site" evidence="14 17">
    <location>
        <begin position="355"/>
        <end position="362"/>
    </location>
    <ligand>
        <name>ATP</name>
        <dbReference type="ChEBI" id="CHEBI:30616"/>
    </ligand>
</feature>
<protein>
    <recommendedName>
        <fullName evidence="12 14">Lon protease</fullName>
        <ecNumber evidence="11 14">3.4.21.53</ecNumber>
    </recommendedName>
    <alternativeName>
        <fullName evidence="13 14">ATP-dependent protease La</fullName>
    </alternativeName>
</protein>
<dbReference type="Pfam" id="PF22667">
    <property type="entry name" value="Lon_lid"/>
    <property type="match status" value="1"/>
</dbReference>
<dbReference type="GO" id="GO:0005737">
    <property type="term" value="C:cytoplasm"/>
    <property type="evidence" value="ECO:0007669"/>
    <property type="project" value="UniProtKB-SubCell"/>
</dbReference>
<dbReference type="PIRSF" id="PIRSF001174">
    <property type="entry name" value="Lon_proteas"/>
    <property type="match status" value="1"/>
</dbReference>
<dbReference type="InterPro" id="IPR046336">
    <property type="entry name" value="Lon_prtase_N_sf"/>
</dbReference>
<dbReference type="InterPro" id="IPR027417">
    <property type="entry name" value="P-loop_NTPase"/>
</dbReference>
<comment type="caution">
    <text evidence="23">The sequence shown here is derived from an EMBL/GenBank/DDBJ whole genome shotgun (WGS) entry which is preliminary data.</text>
</comment>
<evidence type="ECO:0000256" key="9">
    <source>
        <dbReference type="ARBA" id="ARBA00050665"/>
    </source>
</evidence>
<keyword evidence="8 14" id="KW-0346">Stress response</keyword>
<evidence type="ECO:0000256" key="2">
    <source>
        <dbReference type="ARBA" id="ARBA00022490"/>
    </source>
</evidence>
<comment type="catalytic activity">
    <reaction evidence="9 14 15 18">
        <text>Hydrolysis of proteins in presence of ATP.</text>
        <dbReference type="EC" id="3.4.21.53"/>
    </reaction>
</comment>
<evidence type="ECO:0000256" key="17">
    <source>
        <dbReference type="PIRSR" id="PIRSR001174-2"/>
    </source>
</evidence>
<keyword evidence="7 14" id="KW-0067">ATP-binding</keyword>
<comment type="function">
    <text evidence="10 14">ATP-dependent serine protease that mediates the selective degradation of mutant and abnormal proteins as well as certain short-lived regulatory proteins. Required for cellular homeostasis and for survival from DNA damage and developmental changes induced by stress. Degrades polypeptides processively to yield small peptide fragments that are 5 to 10 amino acids long. Binds to DNA in a double-stranded, site-specific manner.</text>
</comment>
<dbReference type="AlphaFoldDB" id="A0A2S6HM66"/>
<dbReference type="SUPFAM" id="SSF52540">
    <property type="entry name" value="P-loop containing nucleoside triphosphate hydrolases"/>
    <property type="match status" value="1"/>
</dbReference>
<dbReference type="EMBL" id="PTJA01000014">
    <property type="protein sequence ID" value="PPK78579.1"/>
    <property type="molecule type" value="Genomic_DNA"/>
</dbReference>
<reference evidence="23 24" key="1">
    <citation type="submission" date="2018-02" db="EMBL/GenBank/DDBJ databases">
        <title>Genomic Encyclopedia of Archaeal and Bacterial Type Strains, Phase II (KMG-II): from individual species to whole genera.</title>
        <authorList>
            <person name="Goeker M."/>
        </authorList>
    </citation>
    <scope>NUCLEOTIDE SEQUENCE [LARGE SCALE GENOMIC DNA]</scope>
    <source>
        <strain evidence="23 24">DSM 3808</strain>
    </source>
</reference>
<feature type="region of interest" description="Disordered" evidence="20">
    <location>
        <begin position="238"/>
        <end position="261"/>
    </location>
</feature>
<dbReference type="GO" id="GO:0034605">
    <property type="term" value="P:cellular response to heat"/>
    <property type="evidence" value="ECO:0007669"/>
    <property type="project" value="UniProtKB-UniRule"/>
</dbReference>
<keyword evidence="24" id="KW-1185">Reference proteome</keyword>
<evidence type="ECO:0000256" key="10">
    <source>
        <dbReference type="ARBA" id="ARBA00053875"/>
    </source>
</evidence>
<name>A0A2S6HM66_9FIRM</name>
<dbReference type="InterPro" id="IPR008269">
    <property type="entry name" value="Lon_proteolytic"/>
</dbReference>
<keyword evidence="6 14" id="KW-0720">Serine protease</keyword>
<accession>A0A2S6HM66</accession>
<evidence type="ECO:0000259" key="22">
    <source>
        <dbReference type="PROSITE" id="PS51787"/>
    </source>
</evidence>
<dbReference type="FunFam" id="3.40.50.300:FF:000021">
    <property type="entry name" value="Lon protease homolog"/>
    <property type="match status" value="1"/>
</dbReference>
<dbReference type="Pfam" id="PF00004">
    <property type="entry name" value="AAA"/>
    <property type="match status" value="1"/>
</dbReference>
<evidence type="ECO:0000256" key="15">
    <source>
        <dbReference type="PIRNR" id="PIRNR001174"/>
    </source>
</evidence>
<dbReference type="Gene3D" id="3.40.50.300">
    <property type="entry name" value="P-loop containing nucleotide triphosphate hydrolases"/>
    <property type="match status" value="1"/>
</dbReference>
<evidence type="ECO:0000256" key="13">
    <source>
        <dbReference type="ARBA" id="ARBA00082722"/>
    </source>
</evidence>
<dbReference type="PROSITE" id="PS51787">
    <property type="entry name" value="LON_N"/>
    <property type="match status" value="1"/>
</dbReference>
<dbReference type="SMART" id="SM00464">
    <property type="entry name" value="LON"/>
    <property type="match status" value="1"/>
</dbReference>
<dbReference type="SUPFAM" id="SSF54211">
    <property type="entry name" value="Ribosomal protein S5 domain 2-like"/>
    <property type="match status" value="1"/>
</dbReference>
<dbReference type="GO" id="GO:0006515">
    <property type="term" value="P:protein quality control for misfolded or incompletely synthesized proteins"/>
    <property type="evidence" value="ECO:0007669"/>
    <property type="project" value="UniProtKB-UniRule"/>
</dbReference>
<dbReference type="Gene3D" id="1.20.5.5270">
    <property type="match status" value="1"/>
</dbReference>
<dbReference type="InterPro" id="IPR003593">
    <property type="entry name" value="AAA+_ATPase"/>
</dbReference>
<dbReference type="InterPro" id="IPR003959">
    <property type="entry name" value="ATPase_AAA_core"/>
</dbReference>
<comment type="subcellular location">
    <subcellularLocation>
        <location evidence="1 14 15">Cytoplasm</location>
    </subcellularLocation>
</comment>
<dbReference type="EC" id="3.4.21.53" evidence="11 14"/>
<sequence>MKNYNDNNLGIIVPVFNKVLLPGVATIIHLEHLNERQIMSLEEEEIVKIALPLKQNAGSEEKSEDDFHRIGVTFSINSVEQTEKGFRLSVELGSRIMVNQISEDKGVLYAAFEEAPDLADLDEASLKEMLGYIKKVSNEISGKFTGGEQYQRIVNSFQDINALMMYLSQFIQISSEERYQLLEIQSLKERSLRFMDHMLKQKEMIELQMQVTEKFSERANKNYREAVLREQLKAIQEELNEGKEGDGKKENDYRSKIEEAGMPQDIKESALEEYEKMEEQGPNQPDYKVMRNYLDLLVKLPWKKQPAKSVDLDGARKILNERHYGLDKVKDRIIQHLAVMELNKEKKGSILLLVGPPGTGKTSLGKSIAEALDRPYTRLSLGGVRDESEIRGHRRTYVGAMPGRIIQSMKKAGATNPVMVLDEVDKLMSGGYSGDPASALLEVLDPEQNNTFTDHYLDVPYDLSDVFFIATANSLETIPGPLLDRMEIINITSYTADEKFHIGKDHLVPEVLKEHGLTVNELVIADEVLKAVINDYTMEAGVRGLKKQLSSLARTAAEKIVSKKTEIPVVVKPADLEDLLGRKVSRHEKAQLDNPPGVVTGLAWTPVGGEILFIEAADMPGNGNIILTGKLGDVMKESARISLSLLKSRLPLNTFNFKERDLHIHVPSGAVPKDGPSAGIALFTALASLVTGAKIDSRLAMTGEITLRGAVLPIGGLKEKLLGAQRAGIKKVLIPQDNVVDLKDVPEETKEGLTIIAVETIEDVIRETIGIALPRMEQVLLPKEGAGRLFETIEPMKNNMRREVI</sequence>
<comment type="induction">
    <text evidence="14">By heat shock.</text>
</comment>
<evidence type="ECO:0000256" key="12">
    <source>
        <dbReference type="ARBA" id="ARBA00071934"/>
    </source>
</evidence>
<dbReference type="InterPro" id="IPR004815">
    <property type="entry name" value="Lon_bac/euk-typ"/>
</dbReference>
<evidence type="ECO:0000256" key="14">
    <source>
        <dbReference type="HAMAP-Rule" id="MF_01973"/>
    </source>
</evidence>
<dbReference type="GO" id="GO:0016887">
    <property type="term" value="F:ATP hydrolysis activity"/>
    <property type="evidence" value="ECO:0007669"/>
    <property type="project" value="UniProtKB-UniRule"/>
</dbReference>
<evidence type="ECO:0000313" key="24">
    <source>
        <dbReference type="Proteomes" id="UP000237749"/>
    </source>
</evidence>
<evidence type="ECO:0000256" key="1">
    <source>
        <dbReference type="ARBA" id="ARBA00004496"/>
    </source>
</evidence>
<dbReference type="PRINTS" id="PR00830">
    <property type="entry name" value="ENDOLAPTASE"/>
</dbReference>
<dbReference type="SUPFAM" id="SSF88697">
    <property type="entry name" value="PUA domain-like"/>
    <property type="match status" value="1"/>
</dbReference>
<dbReference type="PANTHER" id="PTHR10046">
    <property type="entry name" value="ATP DEPENDENT LON PROTEASE FAMILY MEMBER"/>
    <property type="match status" value="1"/>
</dbReference>
<dbReference type="Gene3D" id="2.30.130.40">
    <property type="entry name" value="LON domain-like"/>
    <property type="match status" value="1"/>
</dbReference>
<dbReference type="GO" id="GO:0004252">
    <property type="term" value="F:serine-type endopeptidase activity"/>
    <property type="evidence" value="ECO:0007669"/>
    <property type="project" value="UniProtKB-UniRule"/>
</dbReference>
<keyword evidence="4 14" id="KW-0547">Nucleotide-binding</keyword>
<dbReference type="GO" id="GO:0043565">
    <property type="term" value="F:sequence-specific DNA binding"/>
    <property type="evidence" value="ECO:0007669"/>
    <property type="project" value="UniProtKB-UniRule"/>
</dbReference>
<comment type="similarity">
    <text evidence="14 15 18 19">Belongs to the peptidase S16 family.</text>
</comment>
<dbReference type="SMART" id="SM00382">
    <property type="entry name" value="AAA"/>
    <property type="match status" value="1"/>
</dbReference>
<gene>
    <name evidence="14" type="primary">lon</name>
    <name evidence="23" type="ORF">BXY41_11482</name>
</gene>
<evidence type="ECO:0000256" key="3">
    <source>
        <dbReference type="ARBA" id="ARBA00022670"/>
    </source>
</evidence>
<dbReference type="InterPro" id="IPR027065">
    <property type="entry name" value="Lon_Prtase"/>
</dbReference>
<dbReference type="InterPro" id="IPR015947">
    <property type="entry name" value="PUA-like_sf"/>
</dbReference>
<evidence type="ECO:0000256" key="7">
    <source>
        <dbReference type="ARBA" id="ARBA00022840"/>
    </source>
</evidence>
<evidence type="ECO:0000256" key="19">
    <source>
        <dbReference type="RuleBase" id="RU000591"/>
    </source>
</evidence>
<evidence type="ECO:0000259" key="21">
    <source>
        <dbReference type="PROSITE" id="PS51786"/>
    </source>
</evidence>
<evidence type="ECO:0000256" key="6">
    <source>
        <dbReference type="ARBA" id="ARBA00022825"/>
    </source>
</evidence>
<dbReference type="InterPro" id="IPR008268">
    <property type="entry name" value="Peptidase_S16_AS"/>
</dbReference>
<dbReference type="GO" id="GO:0005524">
    <property type="term" value="F:ATP binding"/>
    <property type="evidence" value="ECO:0007669"/>
    <property type="project" value="UniProtKB-UniRule"/>
</dbReference>
<dbReference type="Gene3D" id="1.20.58.1480">
    <property type="match status" value="1"/>
</dbReference>
<dbReference type="Proteomes" id="UP000237749">
    <property type="component" value="Unassembled WGS sequence"/>
</dbReference>
<dbReference type="InterPro" id="IPR014721">
    <property type="entry name" value="Ribsml_uS5_D2-typ_fold_subgr"/>
</dbReference>
<dbReference type="Pfam" id="PF02190">
    <property type="entry name" value="LON_substr_bdg"/>
    <property type="match status" value="1"/>
</dbReference>
<dbReference type="RefSeq" id="WP_104438986.1">
    <property type="nucleotide sequence ID" value="NZ_PTJA01000014.1"/>
</dbReference>
<dbReference type="Gene3D" id="1.10.8.60">
    <property type="match status" value="1"/>
</dbReference>
<keyword evidence="2 14" id="KW-0963">Cytoplasm</keyword>
<dbReference type="PROSITE" id="PS01046">
    <property type="entry name" value="LON_SER"/>
    <property type="match status" value="1"/>
</dbReference>
<organism evidence="23 24">
    <name type="scientific">Lacrimispora xylanisolvens</name>
    <dbReference type="NCBI Taxonomy" id="384636"/>
    <lineage>
        <taxon>Bacteria</taxon>
        <taxon>Bacillati</taxon>
        <taxon>Bacillota</taxon>
        <taxon>Clostridia</taxon>
        <taxon>Lachnospirales</taxon>
        <taxon>Lachnospiraceae</taxon>
        <taxon>Lacrimispora</taxon>
    </lineage>
</organism>
<dbReference type="PROSITE" id="PS51786">
    <property type="entry name" value="LON_PROTEOLYTIC"/>
    <property type="match status" value="1"/>
</dbReference>
<feature type="active site" evidence="14 16">
    <location>
        <position position="677"/>
    </location>
</feature>
<evidence type="ECO:0000256" key="4">
    <source>
        <dbReference type="ARBA" id="ARBA00022741"/>
    </source>
</evidence>
<keyword evidence="3 14" id="KW-0645">Protease</keyword>
<dbReference type="CDD" id="cd19500">
    <property type="entry name" value="RecA-like_Lon"/>
    <property type="match status" value="1"/>
</dbReference>
<dbReference type="HAMAP" id="MF_01973">
    <property type="entry name" value="lon_bact"/>
    <property type="match status" value="1"/>
</dbReference>
<dbReference type="OrthoDB" id="9803599at2"/>
<evidence type="ECO:0000256" key="18">
    <source>
        <dbReference type="PROSITE-ProRule" id="PRU01122"/>
    </source>
</evidence>
<keyword evidence="5 14" id="KW-0378">Hydrolase</keyword>
<evidence type="ECO:0000256" key="20">
    <source>
        <dbReference type="SAM" id="MobiDB-lite"/>
    </source>
</evidence>
<evidence type="ECO:0000313" key="23">
    <source>
        <dbReference type="EMBL" id="PPK78579.1"/>
    </source>
</evidence>
<evidence type="ECO:0000256" key="5">
    <source>
        <dbReference type="ARBA" id="ARBA00022801"/>
    </source>
</evidence>